<name>S3E9C4_GLAL2</name>
<dbReference type="GO" id="GO:0008270">
    <property type="term" value="F:zinc ion binding"/>
    <property type="evidence" value="ECO:0007669"/>
    <property type="project" value="InterPro"/>
</dbReference>
<dbReference type="InterPro" id="IPR001138">
    <property type="entry name" value="Zn2Cys6_DnaBD"/>
</dbReference>
<feature type="region of interest" description="Disordered" evidence="6">
    <location>
        <begin position="302"/>
        <end position="345"/>
    </location>
</feature>
<reference evidence="8 9" key="1">
    <citation type="journal article" date="2013" name="BMC Genomics">
        <title>Genomics-driven discovery of the pneumocandin biosynthetic gene cluster in the fungus Glarea lozoyensis.</title>
        <authorList>
            <person name="Chen L."/>
            <person name="Yue Q."/>
            <person name="Zhang X."/>
            <person name="Xiang M."/>
            <person name="Wang C."/>
            <person name="Li S."/>
            <person name="Che Y."/>
            <person name="Ortiz-Lopez F.J."/>
            <person name="Bills G.F."/>
            <person name="Liu X."/>
            <person name="An Z."/>
        </authorList>
    </citation>
    <scope>NUCLEOTIDE SEQUENCE [LARGE SCALE GENOMIC DNA]</scope>
    <source>
        <strain evidence="9">ATCC 20868 / MF5171</strain>
    </source>
</reference>
<evidence type="ECO:0000256" key="4">
    <source>
        <dbReference type="ARBA" id="ARBA00023163"/>
    </source>
</evidence>
<dbReference type="InterPro" id="IPR036864">
    <property type="entry name" value="Zn2-C6_fun-type_DNA-bd_sf"/>
</dbReference>
<keyword evidence="5" id="KW-0539">Nucleus</keyword>
<evidence type="ECO:0000256" key="3">
    <source>
        <dbReference type="ARBA" id="ARBA00023015"/>
    </source>
</evidence>
<feature type="domain" description="Zn(2)-C6 fungal-type" evidence="7">
    <location>
        <begin position="137"/>
        <end position="164"/>
    </location>
</feature>
<evidence type="ECO:0000313" key="9">
    <source>
        <dbReference type="Proteomes" id="UP000016922"/>
    </source>
</evidence>
<dbReference type="SUPFAM" id="SSF57701">
    <property type="entry name" value="Zn2/Cys6 DNA-binding domain"/>
    <property type="match status" value="1"/>
</dbReference>
<keyword evidence="2" id="KW-0862">Zinc</keyword>
<evidence type="ECO:0000313" key="8">
    <source>
        <dbReference type="EMBL" id="EPE34888.1"/>
    </source>
</evidence>
<keyword evidence="4" id="KW-0804">Transcription</keyword>
<dbReference type="Proteomes" id="UP000016922">
    <property type="component" value="Unassembled WGS sequence"/>
</dbReference>
<dbReference type="GO" id="GO:0006351">
    <property type="term" value="P:DNA-templated transcription"/>
    <property type="evidence" value="ECO:0007669"/>
    <property type="project" value="InterPro"/>
</dbReference>
<gene>
    <name evidence="8" type="ORF">GLAREA_10583</name>
</gene>
<dbReference type="AlphaFoldDB" id="S3E9C4"/>
<keyword evidence="1" id="KW-0479">Metal-binding</keyword>
<dbReference type="PROSITE" id="PS00463">
    <property type="entry name" value="ZN2_CY6_FUNGAL_1"/>
    <property type="match status" value="1"/>
</dbReference>
<dbReference type="OMA" id="WTVFRCT"/>
<evidence type="ECO:0000256" key="5">
    <source>
        <dbReference type="ARBA" id="ARBA00023242"/>
    </source>
</evidence>
<dbReference type="CDD" id="cd00067">
    <property type="entry name" value="GAL4"/>
    <property type="match status" value="1"/>
</dbReference>
<organism evidence="8 9">
    <name type="scientific">Glarea lozoyensis (strain ATCC 20868 / MF5171)</name>
    <dbReference type="NCBI Taxonomy" id="1116229"/>
    <lineage>
        <taxon>Eukaryota</taxon>
        <taxon>Fungi</taxon>
        <taxon>Dikarya</taxon>
        <taxon>Ascomycota</taxon>
        <taxon>Pezizomycotina</taxon>
        <taxon>Leotiomycetes</taxon>
        <taxon>Helotiales</taxon>
        <taxon>Helotiaceae</taxon>
        <taxon>Glarea</taxon>
    </lineage>
</organism>
<evidence type="ECO:0000256" key="6">
    <source>
        <dbReference type="SAM" id="MobiDB-lite"/>
    </source>
</evidence>
<dbReference type="GO" id="GO:0000981">
    <property type="term" value="F:DNA-binding transcription factor activity, RNA polymerase II-specific"/>
    <property type="evidence" value="ECO:0007669"/>
    <property type="project" value="InterPro"/>
</dbReference>
<dbReference type="RefSeq" id="XP_008077875.1">
    <property type="nucleotide sequence ID" value="XM_008079684.1"/>
</dbReference>
<dbReference type="PROSITE" id="PS50048">
    <property type="entry name" value="ZN2_CY6_FUNGAL_2"/>
    <property type="match status" value="1"/>
</dbReference>
<accession>S3E9C4</accession>
<dbReference type="GO" id="GO:0003677">
    <property type="term" value="F:DNA binding"/>
    <property type="evidence" value="ECO:0007669"/>
    <property type="project" value="UniProtKB-KW"/>
</dbReference>
<dbReference type="eggNOG" id="ENOG502RJ9V">
    <property type="taxonomic scope" value="Eukaryota"/>
</dbReference>
<dbReference type="HOGENOM" id="CLU_008362_0_0_1"/>
<dbReference type="InterPro" id="IPR007219">
    <property type="entry name" value="XnlR_reg_dom"/>
</dbReference>
<dbReference type="Gene3D" id="4.10.240.10">
    <property type="entry name" value="Zn(2)-C6 fungal-type DNA-binding domain"/>
    <property type="match status" value="1"/>
</dbReference>
<sequence length="992" mass="110324">MLVDRYGVKLRVILLSQVPSAITHWLRSPFQLATLSVSQCLHIESTISSFAPPQLLTAIKNLFALQIPKDFRYSREEHGWLLLYLLWKELHSKGTSGKTYPKPDLLQRHQASYHEVQDTMQNTPGRTTQMARRTPIACLNCANAKAGCDKNVPCTRCYEKNLPCEARYARRISKVAVRAAASGPISPVNDRMPPQLRQIDVNMGGSPYGDPQLISPKNTMYQQALPTPGNDLPFSDASLFGADPSLDSHGLMDFGENFNSSPNIDFQDFLSWGGEYPMVLDNFNNTNLPSHIENFDMPPCELSESNSSSYGRQSSSSRASVSTAHTRHSSNACPTPALSPSAAKGSIDPRIQSASISEFEAVVAAEDAWPLARCNKPIFSDTCPRTAIVHLETLEHNSQNLVAWSSLIDNQELISGPQSSISIVPLNPATRDKILAITQSFLHKALSTHRSGFGWPKSSSGHPSPGGGFSFLVLPPAETLEYFLQNYVRSLTSYFSLVNGGTVDPNEMMANNQASTLLLLLMIAQGACCLASPEARQLTAGLTETCRISLFDLVEKDVELSADCTVLRCALIWTLLSAWQGDKWHMDIAMGQRGMYLAMLKHSGMMEPQPPFNPVFDNSTSKDLQWRTWVKRETKIRLVYNWVMVDQELSLFHDTPCVLSTTELQTPIPSEENLWLARDADEWLAAFYASKDRPERRASQPGSSNSYFAPSIGDLFQDLLHDNIRAPGHISPLQLKLLLHPLHSLVSHLRHVLTCFSDGPSSHRGSRTITKASTMSRLEEVQSLLQKWYGLCVFHANDDSVSPIIQENLVLYHLISLNAVTSFPDIERVARKEFASDPTANTPSFYKRCIYRREEALFHCGQVFRLINAMPKHCRPHWWSAAVYRATMIVWVYSLSQAAAGSHKAVNETIFAIDAVTPEHPSVTSYLWNGEGLPVLSRKDGGVTALDQPGPVLKHCADLLTEGISSRMSDGIRRKLQTLHKNWCFDTPEGFA</sequence>
<dbReference type="Pfam" id="PF04082">
    <property type="entry name" value="Fungal_trans"/>
    <property type="match status" value="1"/>
</dbReference>
<dbReference type="EMBL" id="KE145355">
    <property type="protein sequence ID" value="EPE34888.1"/>
    <property type="molecule type" value="Genomic_DNA"/>
</dbReference>
<dbReference type="KEGG" id="glz:GLAREA_10583"/>
<dbReference type="OrthoDB" id="40579at2759"/>
<evidence type="ECO:0000259" key="7">
    <source>
        <dbReference type="PROSITE" id="PS50048"/>
    </source>
</evidence>
<keyword evidence="3" id="KW-0805">Transcription regulation</keyword>
<dbReference type="PANTHER" id="PTHR47660">
    <property type="entry name" value="TRANSCRIPTION FACTOR WITH C2H2 AND ZN(2)-CYS(6) DNA BINDING DOMAIN (EUROFUNG)-RELATED-RELATED"/>
    <property type="match status" value="1"/>
</dbReference>
<dbReference type="GeneID" id="19469629"/>
<keyword evidence="9" id="KW-1185">Reference proteome</keyword>
<protein>
    <submittedName>
        <fullName evidence="8">Zn2/Cys6 DNA-binding protein</fullName>
    </submittedName>
</protein>
<evidence type="ECO:0000256" key="2">
    <source>
        <dbReference type="ARBA" id="ARBA00022833"/>
    </source>
</evidence>
<proteinExistence type="predicted"/>
<evidence type="ECO:0000256" key="1">
    <source>
        <dbReference type="ARBA" id="ARBA00022723"/>
    </source>
</evidence>
<keyword evidence="8" id="KW-0238">DNA-binding</keyword>
<dbReference type="PANTHER" id="PTHR47660:SF2">
    <property type="entry name" value="TRANSCRIPTION FACTOR WITH C2H2 AND ZN(2)-CYS(6) DNA BINDING DOMAIN (EUROFUNG)"/>
    <property type="match status" value="1"/>
</dbReference>
<feature type="compositionally biased region" description="Low complexity" evidence="6">
    <location>
        <begin position="303"/>
        <end position="322"/>
    </location>
</feature>
<dbReference type="CDD" id="cd12148">
    <property type="entry name" value="fungal_TF_MHR"/>
    <property type="match status" value="1"/>
</dbReference>